<feature type="transmembrane region" description="Helical" evidence="10">
    <location>
        <begin position="26"/>
        <end position="46"/>
    </location>
</feature>
<dbReference type="PROSITE" id="PS50885">
    <property type="entry name" value="HAMP"/>
    <property type="match status" value="1"/>
</dbReference>
<dbReference type="SUPFAM" id="SSF158472">
    <property type="entry name" value="HAMP domain-like"/>
    <property type="match status" value="1"/>
</dbReference>
<sequence length="615" mass="70891">MGEEILMKTHNGITALFRNMNMKSKLLIVFFLIGLLPILFFALIFYRDSTKAFEIELSKYTVEIAKQVGERLDSFVQEMDRVGNIVRFDPDVQTILRDSQDPTEPALVYSIRSTRNLFDNIGNFRNHLKGIFLITDSGLLVYNGAGEVAKLNYSFEQDAWYRQIKQQELFHLNPVHPQAYLKDEQVVTFSARLMDNREFRTKGTLLFDFSPKIIREMSETIQLGNTGYVFMMTEDGKYVIPTEQSLSWLEEDNRLQLFQGKKSGHFQMKIDGQKMLVGFYTSSQTGWKIVGVVPFSELATEMQTIRLGIVLVGLAAIIVIFILSTALSRMITRPLKDLEQNMRVVERGNFNVSLALKSHDEIGRLSNQFNRMVAELDRMKDEVYMAEVREYRHQLLRKDSEMKALQAQINPHFLYNTLNVIVCIAEVYDVDDIVSVSQALSHMFKYSISGSSITTLEEEMDHLNAYLSIVQVRFPNKFIVHVHVDPELLYNQILKLICQPIVENSVTHAFQGREGIGEISITVRNDGGDVVFRFEDNGIGIDENRLREIHAQLQEEEPNFLDQNEHIGLVNVRLRLQMYYRERFSMSIWSRVNEGTCVEMRIEGGTDTVQYADRG</sequence>
<evidence type="ECO:0000256" key="9">
    <source>
        <dbReference type="SAM" id="Coils"/>
    </source>
</evidence>
<dbReference type="Gene3D" id="3.30.450.20">
    <property type="entry name" value="PAS domain"/>
    <property type="match status" value="2"/>
</dbReference>
<keyword evidence="2" id="KW-1003">Cell membrane</keyword>
<dbReference type="GO" id="GO:0000155">
    <property type="term" value="F:phosphorelay sensor kinase activity"/>
    <property type="evidence" value="ECO:0007669"/>
    <property type="project" value="InterPro"/>
</dbReference>
<dbReference type="CDD" id="cd12912">
    <property type="entry name" value="PDC2_MCP_like"/>
    <property type="match status" value="1"/>
</dbReference>
<evidence type="ECO:0000256" key="10">
    <source>
        <dbReference type="SAM" id="Phobius"/>
    </source>
</evidence>
<reference evidence="12" key="1">
    <citation type="submission" date="2019-10" db="EMBL/GenBank/DDBJ databases">
        <title>Description of Paenibacillus glebae sp. nov.</title>
        <authorList>
            <person name="Carlier A."/>
            <person name="Qi S."/>
        </authorList>
    </citation>
    <scope>NUCLEOTIDE SEQUENCE</scope>
    <source>
        <strain evidence="12">LMG 31456</strain>
    </source>
</reference>
<evidence type="ECO:0000256" key="3">
    <source>
        <dbReference type="ARBA" id="ARBA00022553"/>
    </source>
</evidence>
<evidence type="ECO:0000256" key="4">
    <source>
        <dbReference type="ARBA" id="ARBA00022679"/>
    </source>
</evidence>
<dbReference type="CDD" id="cd06225">
    <property type="entry name" value="HAMP"/>
    <property type="match status" value="1"/>
</dbReference>
<evidence type="ECO:0000256" key="2">
    <source>
        <dbReference type="ARBA" id="ARBA00022475"/>
    </source>
</evidence>
<dbReference type="Pfam" id="PF02743">
    <property type="entry name" value="dCache_1"/>
    <property type="match status" value="1"/>
</dbReference>
<evidence type="ECO:0000256" key="6">
    <source>
        <dbReference type="ARBA" id="ARBA00022777"/>
    </source>
</evidence>
<dbReference type="Pfam" id="PF00672">
    <property type="entry name" value="HAMP"/>
    <property type="match status" value="1"/>
</dbReference>
<dbReference type="Gene3D" id="3.30.565.10">
    <property type="entry name" value="Histidine kinase-like ATPase, C-terminal domain"/>
    <property type="match status" value="1"/>
</dbReference>
<keyword evidence="13" id="KW-1185">Reference proteome</keyword>
<dbReference type="InterPro" id="IPR033479">
    <property type="entry name" value="dCache_1"/>
</dbReference>
<gene>
    <name evidence="12" type="ORF">GC093_12195</name>
</gene>
<name>A0A972GPE6_9BACL</name>
<keyword evidence="3" id="KW-0597">Phosphoprotein</keyword>
<dbReference type="InterPro" id="IPR003660">
    <property type="entry name" value="HAMP_dom"/>
</dbReference>
<dbReference type="AlphaFoldDB" id="A0A972GPE6"/>
<dbReference type="SMART" id="SM00304">
    <property type="entry name" value="HAMP"/>
    <property type="match status" value="1"/>
</dbReference>
<keyword evidence="6" id="KW-0418">Kinase</keyword>
<organism evidence="12 13">
    <name type="scientific">Paenibacillus foliorum</name>
    <dbReference type="NCBI Taxonomy" id="2654974"/>
    <lineage>
        <taxon>Bacteria</taxon>
        <taxon>Bacillati</taxon>
        <taxon>Bacillota</taxon>
        <taxon>Bacilli</taxon>
        <taxon>Bacillales</taxon>
        <taxon>Paenibacillaceae</taxon>
        <taxon>Paenibacillus</taxon>
    </lineage>
</organism>
<comment type="caution">
    <text evidence="12">The sequence shown here is derived from an EMBL/GenBank/DDBJ whole genome shotgun (WGS) entry which is preliminary data.</text>
</comment>
<dbReference type="Proteomes" id="UP000641588">
    <property type="component" value="Unassembled WGS sequence"/>
</dbReference>
<dbReference type="PANTHER" id="PTHR42713:SF2">
    <property type="entry name" value="TWO-COMPONENT SENSOR KINASE YESM"/>
    <property type="match status" value="1"/>
</dbReference>
<feature type="domain" description="HAMP" evidence="11">
    <location>
        <begin position="329"/>
        <end position="381"/>
    </location>
</feature>
<keyword evidence="4" id="KW-0808">Transferase</keyword>
<protein>
    <submittedName>
        <fullName evidence="12">HAMP domain-containing protein</fullName>
    </submittedName>
</protein>
<evidence type="ECO:0000256" key="1">
    <source>
        <dbReference type="ARBA" id="ARBA00004651"/>
    </source>
</evidence>
<dbReference type="PANTHER" id="PTHR42713">
    <property type="entry name" value="HISTIDINE KINASE-RELATED"/>
    <property type="match status" value="1"/>
</dbReference>
<keyword evidence="9" id="KW-0175">Coiled coil</keyword>
<dbReference type="GO" id="GO:0005886">
    <property type="term" value="C:plasma membrane"/>
    <property type="evidence" value="ECO:0007669"/>
    <property type="project" value="UniProtKB-SubCell"/>
</dbReference>
<evidence type="ECO:0000313" key="13">
    <source>
        <dbReference type="Proteomes" id="UP000641588"/>
    </source>
</evidence>
<evidence type="ECO:0000313" key="12">
    <source>
        <dbReference type="EMBL" id="NOU93973.1"/>
    </source>
</evidence>
<evidence type="ECO:0000256" key="5">
    <source>
        <dbReference type="ARBA" id="ARBA00022692"/>
    </source>
</evidence>
<feature type="transmembrane region" description="Helical" evidence="10">
    <location>
        <begin position="305"/>
        <end position="327"/>
    </location>
</feature>
<dbReference type="InterPro" id="IPR003594">
    <property type="entry name" value="HATPase_dom"/>
</dbReference>
<comment type="subcellular location">
    <subcellularLocation>
        <location evidence="1">Cell membrane</location>
        <topology evidence="1">Multi-pass membrane protein</topology>
    </subcellularLocation>
</comment>
<dbReference type="Pfam" id="PF02518">
    <property type="entry name" value="HATPase_c"/>
    <property type="match status" value="1"/>
</dbReference>
<feature type="coiled-coil region" evidence="9">
    <location>
        <begin position="362"/>
        <end position="408"/>
    </location>
</feature>
<evidence type="ECO:0000256" key="8">
    <source>
        <dbReference type="ARBA" id="ARBA00023136"/>
    </source>
</evidence>
<keyword evidence="8 10" id="KW-0472">Membrane</keyword>
<dbReference type="EMBL" id="WHOD01000052">
    <property type="protein sequence ID" value="NOU93973.1"/>
    <property type="molecule type" value="Genomic_DNA"/>
</dbReference>
<proteinExistence type="predicted"/>
<dbReference type="RefSeq" id="WP_171652175.1">
    <property type="nucleotide sequence ID" value="NZ_WHOD01000052.1"/>
</dbReference>
<dbReference type="InterPro" id="IPR036890">
    <property type="entry name" value="HATPase_C_sf"/>
</dbReference>
<dbReference type="InterPro" id="IPR010559">
    <property type="entry name" value="Sig_transdc_His_kin_internal"/>
</dbReference>
<dbReference type="Gene3D" id="6.10.340.10">
    <property type="match status" value="1"/>
</dbReference>
<dbReference type="InterPro" id="IPR051552">
    <property type="entry name" value="HptR"/>
</dbReference>
<evidence type="ECO:0000259" key="11">
    <source>
        <dbReference type="PROSITE" id="PS50885"/>
    </source>
</evidence>
<dbReference type="Pfam" id="PF06580">
    <property type="entry name" value="His_kinase"/>
    <property type="match status" value="1"/>
</dbReference>
<evidence type="ECO:0000256" key="7">
    <source>
        <dbReference type="ARBA" id="ARBA00022989"/>
    </source>
</evidence>
<accession>A0A972GPE6</accession>
<keyword evidence="7 10" id="KW-1133">Transmembrane helix</keyword>
<dbReference type="SUPFAM" id="SSF55874">
    <property type="entry name" value="ATPase domain of HSP90 chaperone/DNA topoisomerase II/histidine kinase"/>
    <property type="match status" value="1"/>
</dbReference>
<keyword evidence="5 10" id="KW-0812">Transmembrane</keyword>